<dbReference type="PIRSF" id="PIRSF021700">
    <property type="entry name" value="3_dmu_93_MTrfase"/>
    <property type="match status" value="1"/>
</dbReference>
<dbReference type="Pfam" id="PF06983">
    <property type="entry name" value="3-dmu-9_3-mt"/>
    <property type="match status" value="1"/>
</dbReference>
<dbReference type="PANTHER" id="PTHR33990:SF2">
    <property type="entry name" value="PHNB-LIKE DOMAIN-CONTAINING PROTEIN"/>
    <property type="match status" value="1"/>
</dbReference>
<sequence length="152" mass="16174">MPTITTCLWFQTDANEPAAFYTGLFPDSRILSATPSERSGGTSIVSFELWGRPFLALGGGAEVALNYATSLQVPCETQEELDRYWDVLAAGGAEQQCGWLTDKFGLSWQIVPTILPGLLSHPDPAQADRVLKAMLGMAKLDIAGLLAAASAG</sequence>
<evidence type="ECO:0000259" key="1">
    <source>
        <dbReference type="Pfam" id="PF06983"/>
    </source>
</evidence>
<keyword evidence="3" id="KW-1185">Reference proteome</keyword>
<dbReference type="HOGENOM" id="CLU_046006_22_1_11"/>
<proteinExistence type="predicted"/>
<feature type="domain" description="PhnB-like" evidence="1">
    <location>
        <begin position="3"/>
        <end position="111"/>
    </location>
</feature>
<dbReference type="eggNOG" id="COG3865">
    <property type="taxonomic scope" value="Bacteria"/>
</dbReference>
<dbReference type="Gene3D" id="3.10.180.10">
    <property type="entry name" value="2,3-Dihydroxybiphenyl 1,2-Dioxygenase, domain 1"/>
    <property type="match status" value="1"/>
</dbReference>
<dbReference type="SUPFAM" id="SSF54593">
    <property type="entry name" value="Glyoxalase/Bleomycin resistance protein/Dihydroxybiphenyl dioxygenase"/>
    <property type="match status" value="1"/>
</dbReference>
<evidence type="ECO:0000313" key="3">
    <source>
        <dbReference type="Proteomes" id="UP000004816"/>
    </source>
</evidence>
<dbReference type="RefSeq" id="WP_007468931.1">
    <property type="nucleotide sequence ID" value="NZ_KI391954.1"/>
</dbReference>
<dbReference type="AlphaFoldDB" id="E5XPB8"/>
<reference evidence="2 3" key="1">
    <citation type="journal article" date="2011" name="Stand. Genomic Sci.">
        <title>High quality draft genome sequence of Segniliparus rugosus CDC 945(T)= (ATCC BAA-974(T)).</title>
        <authorList>
            <person name="Earl A.M."/>
            <person name="Desjardins C.A."/>
            <person name="Fitzgerald M.G."/>
            <person name="Arachchi H.M."/>
            <person name="Zeng Q."/>
            <person name="Mehta T."/>
            <person name="Griggs A."/>
            <person name="Birren B.W."/>
            <person name="Toney N.C."/>
            <person name="Carr J."/>
            <person name="Posey J."/>
            <person name="Butler W.R."/>
        </authorList>
    </citation>
    <scope>NUCLEOTIDE SEQUENCE [LARGE SCALE GENOMIC DNA]</scope>
    <source>
        <strain evidence="3">ATCC BAA-974 / DSM 45345 / CCUG 50838 / CIP 108380 / JCM 13579 / CDC 945</strain>
    </source>
</reference>
<name>E5XPB8_SEGRC</name>
<dbReference type="InterPro" id="IPR029068">
    <property type="entry name" value="Glyas_Bleomycin-R_OHBP_Dase"/>
</dbReference>
<dbReference type="OrthoDB" id="9806473at2"/>
<dbReference type="STRING" id="679197.HMPREF9336_01340"/>
<organism evidence="2 3">
    <name type="scientific">Segniliparus rugosus (strain ATCC BAA-974 / DSM 45345 / CCUG 50838 / CIP 108380 / JCM 13579 / CDC 945)</name>
    <dbReference type="NCBI Taxonomy" id="679197"/>
    <lineage>
        <taxon>Bacteria</taxon>
        <taxon>Bacillati</taxon>
        <taxon>Actinomycetota</taxon>
        <taxon>Actinomycetes</taxon>
        <taxon>Mycobacteriales</taxon>
        <taxon>Segniliparaceae</taxon>
        <taxon>Segniliparus</taxon>
    </lineage>
</organism>
<dbReference type="CDD" id="cd06588">
    <property type="entry name" value="PhnB_like"/>
    <property type="match status" value="1"/>
</dbReference>
<comment type="caution">
    <text evidence="2">The sequence shown here is derived from an EMBL/GenBank/DDBJ whole genome shotgun (WGS) entry which is preliminary data.</text>
</comment>
<gene>
    <name evidence="2" type="ORF">HMPREF9336_01340</name>
</gene>
<dbReference type="PANTHER" id="PTHR33990">
    <property type="entry name" value="PROTEIN YJDN-RELATED"/>
    <property type="match status" value="1"/>
</dbReference>
<accession>E5XPB8</accession>
<evidence type="ECO:0000313" key="2">
    <source>
        <dbReference type="EMBL" id="EFV13809.1"/>
    </source>
</evidence>
<dbReference type="EMBL" id="ACZI02000003">
    <property type="protein sequence ID" value="EFV13809.1"/>
    <property type="molecule type" value="Genomic_DNA"/>
</dbReference>
<dbReference type="InterPro" id="IPR009725">
    <property type="entry name" value="3_dmu_93_MTrfase"/>
</dbReference>
<dbReference type="InterPro" id="IPR028973">
    <property type="entry name" value="PhnB-like"/>
</dbReference>
<dbReference type="Proteomes" id="UP000004816">
    <property type="component" value="Unassembled WGS sequence"/>
</dbReference>
<protein>
    <recommendedName>
        <fullName evidence="1">PhnB-like domain-containing protein</fullName>
    </recommendedName>
</protein>